<feature type="compositionally biased region" description="Low complexity" evidence="2">
    <location>
        <begin position="1225"/>
        <end position="1236"/>
    </location>
</feature>
<dbReference type="GO" id="GO:0005085">
    <property type="term" value="F:guanyl-nucleotide exchange factor activity"/>
    <property type="evidence" value="ECO:0007669"/>
    <property type="project" value="InterPro"/>
</dbReference>
<feature type="region of interest" description="Disordered" evidence="2">
    <location>
        <begin position="1124"/>
        <end position="1147"/>
    </location>
</feature>
<evidence type="ECO:0000313" key="4">
    <source>
        <dbReference type="EMBL" id="KAB5595310.1"/>
    </source>
</evidence>
<dbReference type="PROSITE" id="PS50010">
    <property type="entry name" value="DH_2"/>
    <property type="match status" value="1"/>
</dbReference>
<dbReference type="InterPro" id="IPR000219">
    <property type="entry name" value="DH_dom"/>
</dbReference>
<feature type="domain" description="DH" evidence="3">
    <location>
        <begin position="85"/>
        <end position="279"/>
    </location>
</feature>
<dbReference type="EMBL" id="SSOP01000010">
    <property type="protein sequence ID" value="KAB5595310.1"/>
    <property type="molecule type" value="Genomic_DNA"/>
</dbReference>
<evidence type="ECO:0000256" key="2">
    <source>
        <dbReference type="SAM" id="MobiDB-lite"/>
    </source>
</evidence>
<dbReference type="PANTHER" id="PTHR12673:SF270">
    <property type="entry name" value="FYVE-TYPE DOMAIN-CONTAINING PROTEIN"/>
    <property type="match status" value="1"/>
</dbReference>
<dbReference type="SMART" id="SM00325">
    <property type="entry name" value="RhoGEF"/>
    <property type="match status" value="1"/>
</dbReference>
<dbReference type="Pfam" id="PF00621">
    <property type="entry name" value="RhoGEF"/>
    <property type="match status" value="1"/>
</dbReference>
<accession>A0A5N5QU86</accession>
<dbReference type="OrthoDB" id="660555at2759"/>
<dbReference type="InterPro" id="IPR035899">
    <property type="entry name" value="DBL_dom_sf"/>
</dbReference>
<dbReference type="SUPFAM" id="SSF48065">
    <property type="entry name" value="DBL homology domain (DH-domain)"/>
    <property type="match status" value="1"/>
</dbReference>
<feature type="region of interest" description="Disordered" evidence="2">
    <location>
        <begin position="791"/>
        <end position="878"/>
    </location>
</feature>
<feature type="coiled-coil region" evidence="1">
    <location>
        <begin position="1417"/>
        <end position="1451"/>
    </location>
</feature>
<sequence>MSSPIKQVPLAPGSDDEPRPTHPTTRAFFCGVVVEGAGEDVQDLVASLGEPMHEELVPYLSGPGGTPTASASMESLTSDSSGDSNFLARVQELVSTEESYVKRLRILKYSYADPLRSFAKSKESSIIDAYAAKTIFANIDQLIPASEAFLADLKVVEDHGQGIGEIIGKHFCDLRTFDCYKQYYTKREEAHEIFEREVKKTSNGLSNFIDRVKYSTSDPRNRIGLRELIMEPVQRMPRYTLMFKATEIAKGLPRSSTEYQRIMDADAVVAQIARAETDGPTRRAAVMHCLERNVEHFPPGLISSTRVLVDCIDVMDVLGDSFGRGGGNSRGGYGTHGRGTKQGAGAVSSDILQATLFLFDDKLMICKRNASSSAPGRILAGLDETEKVAKVGLGLGLVSKKVMGGSVAGKPGGIVGSSWGLSCRGVIDIGDVVATDVGGADLHMYLEDPPRDQPDRWTGRPFRAMTALAIAPPPQTGPVDPFAKIFVESSPEQAKARFLENLWMVQARLRTRLGRSIVLRGGEREVGLATIARTWWNLYSRTAFLSETKKPKVVVHIDSEGTADPISFGMGGAGAGGAPYVVIRVQPLAGELCRFSVSSCNEEDEREEDIVHTPSVPGRIVQTIHQYGLFKFRTGYASAPGTPTRPRTALFSLDTLSFGSMSMSTRRTRSRSVASRNSTLFSSGSASTATSSEEGTSMGRKFMKRSWSPGPGLGMSVPEGSEGFGSTNSLALTTNGRSSPLKGRVLPDEDYDSCTWDDLGGDAGEMDVDVGGDVDPDTSEYDLTMRLALARHNSKSQGGPKTAAKDGSEVLSGTLGRPLSPTKLRDVDSDAATVSTARYRESDSATVSTARQRSIERRPMGPRSPTPRSPDIRGLGGDLERAMSPVRLGGAKTPVELERAASPITLARTHSAIQRAKSPMEAEQARIERAISAGPRPISPGPGRALSPLLATSVIRAPVARKPVPNLARAASPQPSVRAFSPPPIFTRAFSPPPIGHARSPGPGSRATSPAPVVRTSSVSSGHTASSSAMSPIGNRPPTPLAWGKKPVDEEERPCTPIEDMGSKVVRGPALRTEAAGSTPMPVAARKRMPFESTVNTPVSAPTIVDTPKSPSTIAPLSIQKKVSLRDAPATTRKGRGSPVSKIPARSGSLVRLESSEAMGSKPVANGVANGATEANGATNGAANGASDAGQLPKQLVITAGATKEDITSSRRAVKRIKMELDTINSRSRGSNGSSGLERTASLVRSPGGRNIAGKADTRFEGLPSIMNRRAMFEAIASESTSRLSSSTSGESAFYDGWSKGIENIIAEAEQHLIHAEAKQDRLIEQMYKLQSGPSTASIYRDDLDVLLTLMQSTEMERLKGELQRTKGQCELVKKLLADATAEKDIMYETFNEELEAMYVDSTLRLDQALVAMAGDLRKSKAKRNELDKENAQLKRKLAEMEFEKQHYEDMLRRHGLIS</sequence>
<dbReference type="Gene3D" id="1.20.900.10">
    <property type="entry name" value="Dbl homology (DH) domain"/>
    <property type="match status" value="1"/>
</dbReference>
<dbReference type="GO" id="GO:0005737">
    <property type="term" value="C:cytoplasm"/>
    <property type="evidence" value="ECO:0007669"/>
    <property type="project" value="TreeGrafter"/>
</dbReference>
<name>A0A5N5QU86_9AGAM</name>
<gene>
    <name evidence="4" type="ORF">CTheo_1182</name>
</gene>
<dbReference type="InterPro" id="IPR051092">
    <property type="entry name" value="FYVE_RhoGEF_PH"/>
</dbReference>
<feature type="region of interest" description="Disordered" evidence="2">
    <location>
        <begin position="662"/>
        <end position="747"/>
    </location>
</feature>
<keyword evidence="5" id="KW-1185">Reference proteome</keyword>
<comment type="caution">
    <text evidence="4">The sequence shown here is derived from an EMBL/GenBank/DDBJ whole genome shotgun (WGS) entry which is preliminary data.</text>
</comment>
<feature type="compositionally biased region" description="Polar residues" evidence="2">
    <location>
        <begin position="724"/>
        <end position="738"/>
    </location>
</feature>
<evidence type="ECO:0000256" key="1">
    <source>
        <dbReference type="SAM" id="Coils"/>
    </source>
</evidence>
<evidence type="ECO:0000313" key="5">
    <source>
        <dbReference type="Proteomes" id="UP000383932"/>
    </source>
</evidence>
<feature type="compositionally biased region" description="Polar residues" evidence="2">
    <location>
        <begin position="67"/>
        <end position="83"/>
    </location>
</feature>
<proteinExistence type="predicted"/>
<reference evidence="4 5" key="1">
    <citation type="journal article" date="2019" name="Fungal Biol. Biotechnol.">
        <title>Draft genome sequence of fastidious pathogen Ceratobasidium theobromae, which causes vascular-streak dieback in Theobroma cacao.</title>
        <authorList>
            <person name="Ali S.S."/>
            <person name="Asman A."/>
            <person name="Shao J."/>
            <person name="Firmansyah A.P."/>
            <person name="Susilo A.W."/>
            <person name="Rosmana A."/>
            <person name="McMahon P."/>
            <person name="Junaid M."/>
            <person name="Guest D."/>
            <person name="Kheng T.Y."/>
            <person name="Meinhardt L.W."/>
            <person name="Bailey B.A."/>
        </authorList>
    </citation>
    <scope>NUCLEOTIDE SEQUENCE [LARGE SCALE GENOMIC DNA]</scope>
    <source>
        <strain evidence="4 5">CT2</strain>
    </source>
</reference>
<feature type="compositionally biased region" description="Low complexity" evidence="2">
    <location>
        <begin position="662"/>
        <end position="697"/>
    </location>
</feature>
<feature type="region of interest" description="Disordered" evidence="2">
    <location>
        <begin position="989"/>
        <end position="1062"/>
    </location>
</feature>
<feature type="compositionally biased region" description="Low complexity" evidence="2">
    <location>
        <begin position="1017"/>
        <end position="1031"/>
    </location>
</feature>
<keyword evidence="1" id="KW-0175">Coiled coil</keyword>
<dbReference type="PANTHER" id="PTHR12673">
    <property type="entry name" value="FACIOGENITAL DYSPLASIA PROTEIN"/>
    <property type="match status" value="1"/>
</dbReference>
<feature type="region of interest" description="Disordered" evidence="2">
    <location>
        <begin position="1225"/>
        <end position="1250"/>
    </location>
</feature>
<feature type="region of interest" description="Disordered" evidence="2">
    <location>
        <begin position="58"/>
        <end position="83"/>
    </location>
</feature>
<feature type="region of interest" description="Disordered" evidence="2">
    <location>
        <begin position="1"/>
        <end position="24"/>
    </location>
</feature>
<dbReference type="Proteomes" id="UP000383932">
    <property type="component" value="Unassembled WGS sequence"/>
</dbReference>
<protein>
    <submittedName>
        <fullName evidence="4">Rho guanine nucleotide exchange factor gef2</fullName>
    </submittedName>
</protein>
<organism evidence="4 5">
    <name type="scientific">Ceratobasidium theobromae</name>
    <dbReference type="NCBI Taxonomy" id="1582974"/>
    <lineage>
        <taxon>Eukaryota</taxon>
        <taxon>Fungi</taxon>
        <taxon>Dikarya</taxon>
        <taxon>Basidiomycota</taxon>
        <taxon>Agaricomycotina</taxon>
        <taxon>Agaricomycetes</taxon>
        <taxon>Cantharellales</taxon>
        <taxon>Ceratobasidiaceae</taxon>
        <taxon>Ceratobasidium</taxon>
    </lineage>
</organism>
<evidence type="ECO:0000259" key="3">
    <source>
        <dbReference type="PROSITE" id="PS50010"/>
    </source>
</evidence>